<sequence length="1136" mass="133452">MKWMKRLRLINWHYFYDETVEFGKQTLITGKNAAGKSTIIDALQVLFVADQRQIKFNAAAHDEAKRTMINYLRGKIGTDRQTFVRHGDFTTYIVAEFYDAHKREPFVVGAVIDVFGDQDFEPEYFILSGVRLEELEFVGPSGELLNREAFRRRYGGSGRNRAIFERNKSTYQRALLARMGQVHERFFRVFVKALSFQPIQDVRTFVYDHILDEQKLRLDLLKQNFEIYERYKQELAELERRRDKLLAVRERYQEYAKWRDIVLEQDYVIRRLKWERVREVLAGLEQELRRLDEKLEEAEGEIALAKAKQEEAREDAEAALQRWQTHEAERRKKELDAIIRERANSLAELRRRLSSAVDRLGRELELLGGLAGWSACDGWQWREGEREVLERVRESLAAVHGRLAREERVEGAVGAALAEAGERLADLYQRAVIAADRVAEQVREAEERIADLERVIRNLEQKKRPYPESVERLKAMLEARLGQRSPVWIFCEEMELKDEAWRDAVEGYLNTQRFDLLVEPRAFVEALSVYEWEKWAHRLEGVGLVDTDKERKYLGTAEPGSLAGELEAPHPVIRAHVEHLLGRVMKAADEQDLRRYRTAVTNTCMVYHNLVARQIPKRHYEVPYIGAKAIARQLEMRRRELEDLRARRERLAAARRELDRWAERLRDKPSLYAALAEQTALPAELDAVKGELEAAEREREALLASDLFGQVERLKREYEAWRQAEKEWGARYDQWVRRQAGLEADRRHIEEQAGRQRQAAQEAEAEFQAWRLEYGPEAENRALARWEDAVRQGLPLARKLENWENNRKGNETRRNQEWDALRELRRQYNMEYGFDGPVDSEDNGAYESLLHDIEHLNLPQYREKVEQSLRESEEEFKSHFVFKLREAIHLARREFDELNYALRHFPFSEDRYHFEVTPSERYKKFYDAVMDPLLLERGSLFDHLQEERVQALHELFETLVRGEAGDVEEFTDYRRYLDFDIVITSRDRRTRFSHVLREKSGGETQTPFYIAILASFYHLYRSGKTVRLVVFDEAFNKMDEQRIRSSLRLIKQMDLQLIAAVPDEKMQHMVSEVTTTLIVTKQDDRCFVDLIERGEEGAVVDPAAGVGAEEDVERELSSGRGNGGREEPVPLQETLF</sequence>
<dbReference type="PANTHER" id="PTHR32182:SF0">
    <property type="entry name" value="DNA REPLICATION AND REPAIR PROTEIN RECF"/>
    <property type="match status" value="1"/>
</dbReference>
<evidence type="ECO:0000256" key="2">
    <source>
        <dbReference type="SAM" id="MobiDB-lite"/>
    </source>
</evidence>
<reference evidence="4" key="1">
    <citation type="submission" date="2017-11" db="EMBL/GenBank/DDBJ databases">
        <title>Complete Genome Sequence of Kyrpidia sp. Strain EA-1, a thermophilic, hydrogen-oxidizing Bacterium, isolated from the Azores.</title>
        <authorList>
            <person name="Reiner J.E."/>
            <person name="Lapp C.J."/>
            <person name="Bunk B."/>
            <person name="Gescher J."/>
        </authorList>
    </citation>
    <scope>NUCLEOTIDE SEQUENCE [LARGE SCALE GENOMIC DNA]</scope>
    <source>
        <strain evidence="4">EA-1</strain>
    </source>
</reference>
<evidence type="ECO:0000313" key="4">
    <source>
        <dbReference type="Proteomes" id="UP000231932"/>
    </source>
</evidence>
<keyword evidence="1" id="KW-0175">Coiled coil</keyword>
<dbReference type="RefSeq" id="WP_100668833.1">
    <property type="nucleotide sequence ID" value="NZ_CP024955.1"/>
</dbReference>
<dbReference type="GO" id="GO:0006302">
    <property type="term" value="P:double-strand break repair"/>
    <property type="evidence" value="ECO:0007669"/>
    <property type="project" value="TreeGrafter"/>
</dbReference>
<dbReference type="GO" id="GO:0000731">
    <property type="term" value="P:DNA synthesis involved in DNA repair"/>
    <property type="evidence" value="ECO:0007669"/>
    <property type="project" value="TreeGrafter"/>
</dbReference>
<dbReference type="AlphaFoldDB" id="A0A2K8N9V5"/>
<keyword evidence="4" id="KW-1185">Reference proteome</keyword>
<dbReference type="KEGG" id="kyr:CVV65_15060"/>
<feature type="coiled-coil region" evidence="1">
    <location>
        <begin position="221"/>
        <end position="326"/>
    </location>
</feature>
<dbReference type="Gene3D" id="3.40.50.300">
    <property type="entry name" value="P-loop containing nucleotide triphosphate hydrolases"/>
    <property type="match status" value="2"/>
</dbReference>
<dbReference type="EMBL" id="CP024955">
    <property type="protein sequence ID" value="ATY86083.1"/>
    <property type="molecule type" value="Genomic_DNA"/>
</dbReference>
<evidence type="ECO:0000313" key="3">
    <source>
        <dbReference type="EMBL" id="ATY86083.1"/>
    </source>
</evidence>
<evidence type="ECO:0000256" key="1">
    <source>
        <dbReference type="SAM" id="Coils"/>
    </source>
</evidence>
<dbReference type="InterPro" id="IPR027417">
    <property type="entry name" value="P-loop_NTPase"/>
</dbReference>
<feature type="region of interest" description="Disordered" evidence="2">
    <location>
        <begin position="1102"/>
        <end position="1136"/>
    </location>
</feature>
<dbReference type="PANTHER" id="PTHR32182">
    <property type="entry name" value="DNA REPLICATION AND REPAIR PROTEIN RECF"/>
    <property type="match status" value="1"/>
</dbReference>
<dbReference type="OrthoDB" id="174137at2"/>
<dbReference type="Proteomes" id="UP000231932">
    <property type="component" value="Chromosome"/>
</dbReference>
<protein>
    <submittedName>
        <fullName evidence="3">ATPase</fullName>
    </submittedName>
</protein>
<feature type="coiled-coil region" evidence="1">
    <location>
        <begin position="428"/>
        <end position="462"/>
    </location>
</feature>
<organism evidence="3 4">
    <name type="scientific">Kyrpidia spormannii</name>
    <dbReference type="NCBI Taxonomy" id="2055160"/>
    <lineage>
        <taxon>Bacteria</taxon>
        <taxon>Bacillati</taxon>
        <taxon>Bacillota</taxon>
        <taxon>Bacilli</taxon>
        <taxon>Bacillales</taxon>
        <taxon>Alicyclobacillaceae</taxon>
        <taxon>Kyrpidia</taxon>
    </lineage>
</organism>
<proteinExistence type="predicted"/>
<dbReference type="Pfam" id="PF13555">
    <property type="entry name" value="AAA_29"/>
    <property type="match status" value="1"/>
</dbReference>
<feature type="coiled-coil region" evidence="1">
    <location>
        <begin position="627"/>
        <end position="766"/>
    </location>
</feature>
<dbReference type="SUPFAM" id="SSF52540">
    <property type="entry name" value="P-loop containing nucleoside triphosphate hydrolases"/>
    <property type="match status" value="1"/>
</dbReference>
<dbReference type="Pfam" id="PF13558">
    <property type="entry name" value="SbcC_Walker_B"/>
    <property type="match status" value="1"/>
</dbReference>
<accession>A0A2K8N9V5</accession>
<name>A0A2K8N9V5_9BACL</name>
<gene>
    <name evidence="3" type="ORF">CVV65_15060</name>
</gene>